<dbReference type="PROSITE" id="PS00675">
    <property type="entry name" value="SIGMA54_INTERACT_1"/>
    <property type="match status" value="1"/>
</dbReference>
<dbReference type="Gene3D" id="3.40.50.300">
    <property type="entry name" value="P-loop containing nucleotide triphosphate hydrolases"/>
    <property type="match status" value="1"/>
</dbReference>
<organism evidence="1 2">
    <name type="scientific">Modicella reniformis</name>
    <dbReference type="NCBI Taxonomy" id="1440133"/>
    <lineage>
        <taxon>Eukaryota</taxon>
        <taxon>Fungi</taxon>
        <taxon>Fungi incertae sedis</taxon>
        <taxon>Mucoromycota</taxon>
        <taxon>Mortierellomycotina</taxon>
        <taxon>Mortierellomycetes</taxon>
        <taxon>Mortierellales</taxon>
        <taxon>Mortierellaceae</taxon>
        <taxon>Modicella</taxon>
    </lineage>
</organism>
<dbReference type="InterPro" id="IPR027417">
    <property type="entry name" value="P-loop_NTPase"/>
</dbReference>
<accession>A0A9P6MCL1</accession>
<dbReference type="InterPro" id="IPR025662">
    <property type="entry name" value="Sigma_54_int_dom_ATP-bd_1"/>
</dbReference>
<dbReference type="OrthoDB" id="2446163at2759"/>
<name>A0A9P6MCL1_9FUNG</name>
<reference evidence="1" key="1">
    <citation type="journal article" date="2020" name="Fungal Divers.">
        <title>Resolving the Mortierellaceae phylogeny through synthesis of multi-gene phylogenetics and phylogenomics.</title>
        <authorList>
            <person name="Vandepol N."/>
            <person name="Liber J."/>
            <person name="Desiro A."/>
            <person name="Na H."/>
            <person name="Kennedy M."/>
            <person name="Barry K."/>
            <person name="Grigoriev I.V."/>
            <person name="Miller A.N."/>
            <person name="O'Donnell K."/>
            <person name="Stajich J.E."/>
            <person name="Bonito G."/>
        </authorList>
    </citation>
    <scope>NUCLEOTIDE SEQUENCE</scope>
    <source>
        <strain evidence="1">MES-2147</strain>
    </source>
</reference>
<keyword evidence="2" id="KW-1185">Reference proteome</keyword>
<dbReference type="AlphaFoldDB" id="A0A9P6MCL1"/>
<dbReference type="Proteomes" id="UP000749646">
    <property type="component" value="Unassembled WGS sequence"/>
</dbReference>
<feature type="non-terminal residue" evidence="1">
    <location>
        <position position="229"/>
    </location>
</feature>
<protein>
    <submittedName>
        <fullName evidence="1">Uncharacterized protein</fullName>
    </submittedName>
</protein>
<proteinExistence type="predicted"/>
<evidence type="ECO:0000313" key="1">
    <source>
        <dbReference type="EMBL" id="KAF9992031.1"/>
    </source>
</evidence>
<dbReference type="EMBL" id="JAAAHW010002395">
    <property type="protein sequence ID" value="KAF9992031.1"/>
    <property type="molecule type" value="Genomic_DNA"/>
</dbReference>
<gene>
    <name evidence="1" type="ORF">BGZ65_012779</name>
</gene>
<evidence type="ECO:0000313" key="2">
    <source>
        <dbReference type="Proteomes" id="UP000749646"/>
    </source>
</evidence>
<comment type="caution">
    <text evidence="1">The sequence shown here is derived from an EMBL/GenBank/DDBJ whole genome shotgun (WGS) entry which is preliminary data.</text>
</comment>
<sequence length="229" mass="25795">MVSSKQLSVEELILDILTQLSSLSEGSLKGNWKLKVDPNQNLYYMVNSIYSSIAETLLQELKSCSDTKNQDQSQASGKKDSISYPLNVALATLGSPSLLDRVQNKPDVEANIRVLRKQRVKERDDTVYIQPQAKPGLQASDDKLFPLMEKVKEFLDNDQRVFLLLGDSGAGKSTFNKALECELWQSYKKNSGPIPLHINLPAIEKPEQDMVAKQLRKAEFTEPEIRELK</sequence>